<comment type="caution">
    <text evidence="1">The sequence shown here is derived from an EMBL/GenBank/DDBJ whole genome shotgun (WGS) entry which is preliminary data.</text>
</comment>
<accession>A0ABU8SHC3</accession>
<dbReference type="EMBL" id="JAWMWG010000003">
    <property type="protein sequence ID" value="MEJ6348785.1"/>
    <property type="molecule type" value="Genomic_DNA"/>
</dbReference>
<dbReference type="Proteomes" id="UP001377804">
    <property type="component" value="Unassembled WGS sequence"/>
</dbReference>
<dbReference type="RefSeq" id="WP_339970288.1">
    <property type="nucleotide sequence ID" value="NZ_JAWMWG010000003.1"/>
</dbReference>
<organism evidence="1 2">
    <name type="scientific">Holzapfeliella saturejae</name>
    <dbReference type="NCBI Taxonomy" id="3082953"/>
    <lineage>
        <taxon>Bacteria</taxon>
        <taxon>Bacillati</taxon>
        <taxon>Bacillota</taxon>
        <taxon>Bacilli</taxon>
        <taxon>Lactobacillales</taxon>
        <taxon>Lactobacillaceae</taxon>
        <taxon>Holzapfeliella</taxon>
    </lineage>
</organism>
<reference evidence="1 2" key="1">
    <citation type="submission" date="2023-10" db="EMBL/GenBank/DDBJ databases">
        <title>Holzapfeliella saturejae sp. nov. isolated from Satureja montana flowers.</title>
        <authorList>
            <person name="Alcantara C."/>
            <person name="Zuniga M."/>
            <person name="Landete J.M."/>
            <person name="Monedero V."/>
        </authorList>
    </citation>
    <scope>NUCLEOTIDE SEQUENCE [LARGE SCALE GENOMIC DNA]</scope>
    <source>
        <strain evidence="1 2">He02</strain>
    </source>
</reference>
<dbReference type="InterPro" id="IPR010064">
    <property type="entry name" value="HK97-gp10_tail"/>
</dbReference>
<sequence>MADKILKVDFEGLPEFTEALLKAQKGSQIKKIVRERTSKLDEQTQRNMISQYKGHWERGKFVKPTGTTRRSVTNAITQDGFTGTVGVGTHYFPYLELGTRFMHARPTLTPAFNQQQQLFIRDIRELIK</sequence>
<name>A0ABU8SHC3_9LACO</name>
<evidence type="ECO:0000313" key="1">
    <source>
        <dbReference type="EMBL" id="MEJ6348785.1"/>
    </source>
</evidence>
<evidence type="ECO:0008006" key="3">
    <source>
        <dbReference type="Google" id="ProtNLM"/>
    </source>
</evidence>
<evidence type="ECO:0000313" key="2">
    <source>
        <dbReference type="Proteomes" id="UP001377804"/>
    </source>
</evidence>
<protein>
    <recommendedName>
        <fullName evidence="3">HK97 gp10 family phage protein</fullName>
    </recommendedName>
</protein>
<keyword evidence="2" id="KW-1185">Reference proteome</keyword>
<gene>
    <name evidence="1" type="ORF">R4Y45_06085</name>
</gene>
<proteinExistence type="predicted"/>
<dbReference type="NCBIfam" id="TIGR01725">
    <property type="entry name" value="phge_HK97_gp10"/>
    <property type="match status" value="1"/>
</dbReference>